<dbReference type="GO" id="GO:0006355">
    <property type="term" value="P:regulation of DNA-templated transcription"/>
    <property type="evidence" value="ECO:0007669"/>
    <property type="project" value="UniProtKB-ARBA"/>
</dbReference>
<comment type="similarity">
    <text evidence="2">Belongs to the CONSTANS family.</text>
</comment>
<name>A0AAW1WI40_RUBAR</name>
<evidence type="ECO:0000256" key="3">
    <source>
        <dbReference type="ARBA" id="ARBA00022723"/>
    </source>
</evidence>
<organism evidence="12 13">
    <name type="scientific">Rubus argutus</name>
    <name type="common">Southern blackberry</name>
    <dbReference type="NCBI Taxonomy" id="59490"/>
    <lineage>
        <taxon>Eukaryota</taxon>
        <taxon>Viridiplantae</taxon>
        <taxon>Streptophyta</taxon>
        <taxon>Embryophyta</taxon>
        <taxon>Tracheophyta</taxon>
        <taxon>Spermatophyta</taxon>
        <taxon>Magnoliopsida</taxon>
        <taxon>eudicotyledons</taxon>
        <taxon>Gunneridae</taxon>
        <taxon>Pentapetalae</taxon>
        <taxon>rosids</taxon>
        <taxon>fabids</taxon>
        <taxon>Rosales</taxon>
        <taxon>Rosaceae</taxon>
        <taxon>Rosoideae</taxon>
        <taxon>Rosoideae incertae sedis</taxon>
        <taxon>Rubus</taxon>
    </lineage>
</organism>
<evidence type="ECO:0000256" key="4">
    <source>
        <dbReference type="ARBA" id="ARBA00022737"/>
    </source>
</evidence>
<comment type="subcellular location">
    <subcellularLocation>
        <location evidence="1 9">Nucleus</location>
    </subcellularLocation>
</comment>
<dbReference type="PANTHER" id="PTHR31717:SF46">
    <property type="entry name" value="CCT MOTIF FAMILY PROTEIN-RELATED"/>
    <property type="match status" value="1"/>
</dbReference>
<dbReference type="GO" id="GO:0008270">
    <property type="term" value="F:zinc ion binding"/>
    <property type="evidence" value="ECO:0007669"/>
    <property type="project" value="UniProtKB-KW"/>
</dbReference>
<dbReference type="PROSITE" id="PS50119">
    <property type="entry name" value="ZF_BBOX"/>
    <property type="match status" value="1"/>
</dbReference>
<evidence type="ECO:0000256" key="6">
    <source>
        <dbReference type="ARBA" id="ARBA00022833"/>
    </source>
</evidence>
<dbReference type="AlphaFoldDB" id="A0AAW1WI40"/>
<keyword evidence="6" id="KW-0862">Zinc</keyword>
<reference evidence="12 13" key="1">
    <citation type="journal article" date="2023" name="G3 (Bethesda)">
        <title>A chromosome-length genome assembly and annotation of blackberry (Rubus argutus, cv. 'Hillquist').</title>
        <authorList>
            <person name="Bruna T."/>
            <person name="Aryal R."/>
            <person name="Dudchenko O."/>
            <person name="Sargent D.J."/>
            <person name="Mead D."/>
            <person name="Buti M."/>
            <person name="Cavallini A."/>
            <person name="Hytonen T."/>
            <person name="Andres J."/>
            <person name="Pham M."/>
            <person name="Weisz D."/>
            <person name="Mascagni F."/>
            <person name="Usai G."/>
            <person name="Natali L."/>
            <person name="Bassil N."/>
            <person name="Fernandez G.E."/>
            <person name="Lomsadze A."/>
            <person name="Armour M."/>
            <person name="Olukolu B."/>
            <person name="Poorten T."/>
            <person name="Britton C."/>
            <person name="Davik J."/>
            <person name="Ashrafi H."/>
            <person name="Aiden E.L."/>
            <person name="Borodovsky M."/>
            <person name="Worthington M."/>
        </authorList>
    </citation>
    <scope>NUCLEOTIDE SEQUENCE [LARGE SCALE GENOMIC DNA]</scope>
    <source>
        <strain evidence="12">PI 553951</strain>
    </source>
</reference>
<evidence type="ECO:0000256" key="7">
    <source>
        <dbReference type="ARBA" id="ARBA00023242"/>
    </source>
</evidence>
<keyword evidence="5 8" id="KW-0863">Zinc-finger</keyword>
<dbReference type="InterPro" id="IPR000315">
    <property type="entry name" value="Znf_B-box"/>
</dbReference>
<proteinExistence type="inferred from homology"/>
<evidence type="ECO:0000256" key="8">
    <source>
        <dbReference type="PROSITE-ProRule" id="PRU00024"/>
    </source>
</evidence>
<dbReference type="InterPro" id="IPR049808">
    <property type="entry name" value="CONSTANS-like_Bbox1"/>
</dbReference>
<comment type="caution">
    <text evidence="12">The sequence shown here is derived from an EMBL/GenBank/DDBJ whole genome shotgun (WGS) entry which is preliminary data.</text>
</comment>
<dbReference type="CDD" id="cd19821">
    <property type="entry name" value="Bbox1_BBX-like"/>
    <property type="match status" value="1"/>
</dbReference>
<accession>A0AAW1WI40</accession>
<feature type="domain" description="CCT" evidence="11">
    <location>
        <begin position="398"/>
        <end position="440"/>
    </location>
</feature>
<evidence type="ECO:0000313" key="12">
    <source>
        <dbReference type="EMBL" id="KAK9924590.1"/>
    </source>
</evidence>
<evidence type="ECO:0000256" key="1">
    <source>
        <dbReference type="ARBA" id="ARBA00004123"/>
    </source>
</evidence>
<protein>
    <submittedName>
        <fullName evidence="12">Uncharacterized protein</fullName>
    </submittedName>
</protein>
<evidence type="ECO:0000256" key="2">
    <source>
        <dbReference type="ARBA" id="ARBA00010024"/>
    </source>
</evidence>
<gene>
    <name evidence="12" type="ORF">M0R45_032953</name>
</gene>
<dbReference type="SMART" id="SM00336">
    <property type="entry name" value="BBOX"/>
    <property type="match status" value="2"/>
</dbReference>
<evidence type="ECO:0000259" key="11">
    <source>
        <dbReference type="PROSITE" id="PS51017"/>
    </source>
</evidence>
<dbReference type="Pfam" id="PF06203">
    <property type="entry name" value="CCT"/>
    <property type="match status" value="1"/>
</dbReference>
<dbReference type="PROSITE" id="PS51017">
    <property type="entry name" value="CCT"/>
    <property type="match status" value="1"/>
</dbReference>
<sequence>MRHLCELCWRASAIVYCKADMARLCLNCDGCVHSANALARRHPRWLLCDKCNAQPAIVRCLDENVSLCQSCEWNHSNGVTGMGHQSQAISCYTGCPSLSEISRIWSAVLDGGSASGGFGASGWESLAGSGVPKNDTNCISNCLERGDSEGSSFGVVSAGKLNEVLAESNCTPKFEPWMTPSTIIPSNPNCIPPQCKDQAPFLPQESSQLPKELQDSSNFKDLGIQDGNDLCEGLNMDDVPLDVENDDQLFSCSEGPSRYPFEDGELDCLLMDQKNLSVTESNGPLSENAIQQASPSRQQDCTVGFQSSCVSDSVMAPVMNAGSSVNCSLLMNPNCTRNINLQGLINPTGQVHSSISLSLSSITRETTHPDYQDCGLSPVFLSAEPWDSTLETGSPRARDKAKMRYEEKKKTRTFGKQIRYASRKARADTRKRVKGRFVKSGEEYDYDPLVRSSF</sequence>
<feature type="domain" description="B box-type" evidence="10">
    <location>
        <begin position="43"/>
        <end position="89"/>
    </location>
</feature>
<evidence type="ECO:0000256" key="5">
    <source>
        <dbReference type="ARBA" id="ARBA00022771"/>
    </source>
</evidence>
<keyword evidence="7 9" id="KW-0539">Nucleus</keyword>
<evidence type="ECO:0000259" key="10">
    <source>
        <dbReference type="PROSITE" id="PS50119"/>
    </source>
</evidence>
<keyword evidence="13" id="KW-1185">Reference proteome</keyword>
<evidence type="ECO:0000256" key="9">
    <source>
        <dbReference type="PROSITE-ProRule" id="PRU00357"/>
    </source>
</evidence>
<keyword evidence="3" id="KW-0479">Metal-binding</keyword>
<keyword evidence="4" id="KW-0677">Repeat</keyword>
<dbReference type="InterPro" id="IPR010402">
    <property type="entry name" value="CCT_domain"/>
</dbReference>
<dbReference type="Proteomes" id="UP001457282">
    <property type="component" value="Unassembled WGS sequence"/>
</dbReference>
<dbReference type="PANTHER" id="PTHR31717">
    <property type="entry name" value="ZINC FINGER PROTEIN CONSTANS-LIKE 10"/>
    <property type="match status" value="1"/>
</dbReference>
<evidence type="ECO:0000313" key="13">
    <source>
        <dbReference type="Proteomes" id="UP001457282"/>
    </source>
</evidence>
<dbReference type="GO" id="GO:0005634">
    <property type="term" value="C:nucleus"/>
    <property type="evidence" value="ECO:0007669"/>
    <property type="project" value="UniProtKB-SubCell"/>
</dbReference>
<dbReference type="EMBL" id="JBEDUW010000006">
    <property type="protein sequence ID" value="KAK9924590.1"/>
    <property type="molecule type" value="Genomic_DNA"/>
</dbReference>